<name>A0A167WPT8_CORFA</name>
<dbReference type="PANTHER" id="PTHR14030">
    <property type="entry name" value="MITOTIC CHECKPOINT SERINE/THREONINE-PROTEIN KINASE BUB1"/>
    <property type="match status" value="1"/>
</dbReference>
<dbReference type="AlphaFoldDB" id="A0A167WPT8"/>
<feature type="compositionally biased region" description="Polar residues" evidence="5">
    <location>
        <begin position="572"/>
        <end position="589"/>
    </location>
</feature>
<dbReference type="CDD" id="cd13981">
    <property type="entry name" value="STKc_Bub1_BubR1"/>
    <property type="match status" value="1"/>
</dbReference>
<feature type="domain" description="Protein kinase" evidence="6">
    <location>
        <begin position="817"/>
        <end position="1155"/>
    </location>
</feature>
<evidence type="ECO:0000256" key="5">
    <source>
        <dbReference type="SAM" id="MobiDB-lite"/>
    </source>
</evidence>
<dbReference type="InterPro" id="IPR013212">
    <property type="entry name" value="Mad3/Bub1_I"/>
</dbReference>
<evidence type="ECO:0000256" key="1">
    <source>
        <dbReference type="ARBA" id="ARBA00004629"/>
    </source>
</evidence>
<evidence type="ECO:0000256" key="2">
    <source>
        <dbReference type="ARBA" id="ARBA00022454"/>
    </source>
</evidence>
<gene>
    <name evidence="8" type="ORF">ISF_04770</name>
</gene>
<dbReference type="Gene3D" id="1.25.40.430">
    <property type="match status" value="1"/>
</dbReference>
<evidence type="ECO:0000313" key="9">
    <source>
        <dbReference type="Proteomes" id="UP000076744"/>
    </source>
</evidence>
<dbReference type="SUPFAM" id="SSF56112">
    <property type="entry name" value="Protein kinase-like (PK-like)"/>
    <property type="match status" value="1"/>
</dbReference>
<feature type="region of interest" description="Disordered" evidence="5">
    <location>
        <begin position="238"/>
        <end position="302"/>
    </location>
</feature>
<dbReference type="FunFam" id="1.25.40.430:FF:000003">
    <property type="entry name" value="Checkpoint serine/threonine-protein kinase BUB1"/>
    <property type="match status" value="1"/>
</dbReference>
<dbReference type="GO" id="GO:0007094">
    <property type="term" value="P:mitotic spindle assembly checkpoint signaling"/>
    <property type="evidence" value="ECO:0007669"/>
    <property type="project" value="InterPro"/>
</dbReference>
<organism evidence="8 9">
    <name type="scientific">Cordyceps fumosorosea (strain ARSEF 2679)</name>
    <name type="common">Isaria fumosorosea</name>
    <dbReference type="NCBI Taxonomy" id="1081104"/>
    <lineage>
        <taxon>Eukaryota</taxon>
        <taxon>Fungi</taxon>
        <taxon>Dikarya</taxon>
        <taxon>Ascomycota</taxon>
        <taxon>Pezizomycotina</taxon>
        <taxon>Sordariomycetes</taxon>
        <taxon>Hypocreomycetidae</taxon>
        <taxon>Hypocreales</taxon>
        <taxon>Cordycipitaceae</taxon>
        <taxon>Cordyceps</taxon>
    </lineage>
</organism>
<dbReference type="InterPro" id="IPR000719">
    <property type="entry name" value="Prot_kinase_dom"/>
</dbReference>
<protein>
    <submittedName>
        <fullName evidence="8">Mitotic checkpoint serine/threonine protein kinase, Bub1</fullName>
    </submittedName>
</protein>
<feature type="region of interest" description="Disordered" evidence="5">
    <location>
        <begin position="561"/>
        <end position="630"/>
    </location>
</feature>
<feature type="compositionally biased region" description="Low complexity" evidence="5">
    <location>
        <begin position="240"/>
        <end position="263"/>
    </location>
</feature>
<feature type="region of interest" description="Disordered" evidence="5">
    <location>
        <begin position="503"/>
        <end position="545"/>
    </location>
</feature>
<keyword evidence="4" id="KW-0137">Centromere</keyword>
<dbReference type="RefSeq" id="XP_018704710.1">
    <property type="nucleotide sequence ID" value="XM_018848375.1"/>
</dbReference>
<dbReference type="OrthoDB" id="248495at2759"/>
<keyword evidence="8" id="KW-0808">Transferase</keyword>
<dbReference type="STRING" id="1081104.A0A167WPT8"/>
<dbReference type="InterPro" id="IPR011009">
    <property type="entry name" value="Kinase-like_dom_sf"/>
</dbReference>
<comment type="subcellular location">
    <subcellularLocation>
        <location evidence="1">Chromosome</location>
        <location evidence="1">Centromere</location>
        <location evidence="1">Kinetochore</location>
    </subcellularLocation>
</comment>
<evidence type="ECO:0000259" key="7">
    <source>
        <dbReference type="PROSITE" id="PS51489"/>
    </source>
</evidence>
<feature type="compositionally biased region" description="Acidic residues" evidence="5">
    <location>
        <begin position="510"/>
        <end position="523"/>
    </location>
</feature>
<evidence type="ECO:0000256" key="3">
    <source>
        <dbReference type="ARBA" id="ARBA00022838"/>
    </source>
</evidence>
<feature type="compositionally biased region" description="Basic and acidic residues" evidence="5">
    <location>
        <begin position="561"/>
        <end position="571"/>
    </location>
</feature>
<dbReference type="PROSITE" id="PS00108">
    <property type="entry name" value="PROTEIN_KINASE_ST"/>
    <property type="match status" value="1"/>
</dbReference>
<evidence type="ECO:0000259" key="6">
    <source>
        <dbReference type="PROSITE" id="PS50011"/>
    </source>
</evidence>
<dbReference type="InterPro" id="IPR008271">
    <property type="entry name" value="Ser/Thr_kinase_AS"/>
</dbReference>
<dbReference type="InterPro" id="IPR015661">
    <property type="entry name" value="Bub1/Mad3"/>
</dbReference>
<dbReference type="EMBL" id="AZHB01000010">
    <property type="protein sequence ID" value="OAA64061.1"/>
    <property type="molecule type" value="Genomic_DNA"/>
</dbReference>
<dbReference type="PROSITE" id="PS50011">
    <property type="entry name" value="PROTEIN_KINASE_DOM"/>
    <property type="match status" value="1"/>
</dbReference>
<feature type="compositionally biased region" description="Polar residues" evidence="5">
    <location>
        <begin position="524"/>
        <end position="536"/>
    </location>
</feature>
<dbReference type="GO" id="GO:0005634">
    <property type="term" value="C:nucleus"/>
    <property type="evidence" value="ECO:0007669"/>
    <property type="project" value="TreeGrafter"/>
</dbReference>
<dbReference type="GO" id="GO:0004674">
    <property type="term" value="F:protein serine/threonine kinase activity"/>
    <property type="evidence" value="ECO:0007669"/>
    <property type="project" value="UniProtKB-KW"/>
</dbReference>
<dbReference type="PANTHER" id="PTHR14030:SF4">
    <property type="entry name" value="BUB1 KINASE, ISOFORM A-RELATED"/>
    <property type="match status" value="1"/>
</dbReference>
<dbReference type="GO" id="GO:0051754">
    <property type="term" value="P:meiotic sister chromatid cohesion, centromeric"/>
    <property type="evidence" value="ECO:0007669"/>
    <property type="project" value="TreeGrafter"/>
</dbReference>
<dbReference type="SMART" id="SM00220">
    <property type="entry name" value="S_TKc"/>
    <property type="match status" value="1"/>
</dbReference>
<comment type="caution">
    <text evidence="8">The sequence shown here is derived from an EMBL/GenBank/DDBJ whole genome shotgun (WGS) entry which is preliminary data.</text>
</comment>
<keyword evidence="2" id="KW-0158">Chromosome</keyword>
<evidence type="ECO:0000256" key="4">
    <source>
        <dbReference type="ARBA" id="ARBA00023328"/>
    </source>
</evidence>
<reference evidence="8 9" key="1">
    <citation type="journal article" date="2016" name="Genome Biol. Evol.">
        <title>Divergent and convergent evolution of fungal pathogenicity.</title>
        <authorList>
            <person name="Shang Y."/>
            <person name="Xiao G."/>
            <person name="Zheng P."/>
            <person name="Cen K."/>
            <person name="Zhan S."/>
            <person name="Wang C."/>
        </authorList>
    </citation>
    <scope>NUCLEOTIDE SEQUENCE [LARGE SCALE GENOMIC DNA]</scope>
    <source>
        <strain evidence="8 9">ARSEF 2679</strain>
    </source>
</reference>
<keyword evidence="8" id="KW-0418">Kinase</keyword>
<accession>A0A167WPT8</accession>
<feature type="compositionally biased region" description="Basic and acidic residues" evidence="5">
    <location>
        <begin position="602"/>
        <end position="612"/>
    </location>
</feature>
<dbReference type="GO" id="GO:0005524">
    <property type="term" value="F:ATP binding"/>
    <property type="evidence" value="ECO:0007669"/>
    <property type="project" value="InterPro"/>
</dbReference>
<dbReference type="GO" id="GO:0000776">
    <property type="term" value="C:kinetochore"/>
    <property type="evidence" value="ECO:0007669"/>
    <property type="project" value="UniProtKB-KW"/>
</dbReference>
<sequence>MALSEDLINFDVIEGQKENIQSLPGGRSAKKLHARYSPTPLQGLSTPTPTATKNVNDCIRAEYEAEVQSTSESDDPLDVYDRYVHWTLDAYPSAQATPQSQLHTLLERATKAFIGSSQYKNDPRYLKLWLYYIQFFADAPRETYMYLARHGIGEGLALYYEEYAAWLEVAGRWAQSEEVYRLGIEREARPVQRLLRKFKEFEERQAHVPDTAGAPSSPALPSIRPALAAKVDPFAAAVRADPQASRPASSASGSSKPAKSKLAIFSDADAKPSALSSREEGSRGWETIGSLSDRKKENTMEARPWVGETLKAGGKKPAAAAKMAVFRDTSLAQIQNIVVVPSKHQVTVHPQTGKKEYIFVDLAAVYPTPDDPGTEVSFEEIMAANRGWLNCIWENEDLVEHYDDDVPMQLDEIQGIGKLAIHRDAVMYDENGALQQQPPIPKPSKKKKHMDVNETQIIKAKLDSPSRPKIKKRNTSEPTMTLHTRAATDDIYDIFNAPIKPLAENHNESADEYEYESDGDYTTDAESTAATRNVEPSENGDEEMTDAKCLSEWLDFSTRKHVSDVDGESNRTLDGATTFNEDSTSQQLDPTRDEEMADEADEPHLAEQDSPPRTRTVFVPIPPEDYDPPTRPYRDAAEVANNRLPFMTPITERTEVSLNLDEAYENGVEQFKTPCRREDYEASDRLHTDLESLSSPLREIVEDDFPPPKIPTALKPKAAPLSVMSAKTLPRKVPIIKDVMCNPMDENVRGEILANIQPPLSSYAGFYDQRHDQSERSGAIHKFIKALNSKPGKLSNERGGSLPPQVVLDFANVDASYTLKRELGAGAFAPVYLVANSCPEEPAGDENAVAVMGKGAFAVNKRAGLEALKMEHPPSPWEFYMMRLSHSRLGPQHRVSASLSYAHELHLYRDEAFLFLPYHPNGTLLDVVNYFRSESSGVMDELLAMFFTVELMRTVEGLHAKHLCHGDIKADNCLLRLDELSGTPLLANKWRADGSGGWGARGVTLIDFGRGIDMRAFVPHVEFFADWKTTEQDCSEMREARPWTWQIDYYGLASTIHCLLFGKYIETVRCDSGGIGKGRQYKIREGLKRYWQTDIWADCFEVLLNPLSFVAGEEGGTMPMLKSMKRVRESMETWLEANSDRGVGLKGLIVKLEYYAKMRK</sequence>
<keyword evidence="3" id="KW-0995">Kinetochore</keyword>
<dbReference type="InterPro" id="IPR012572">
    <property type="entry name" value="Mad3/Bub1_II"/>
</dbReference>
<dbReference type="Proteomes" id="UP000076744">
    <property type="component" value="Unassembled WGS sequence"/>
</dbReference>
<dbReference type="PROSITE" id="PS51489">
    <property type="entry name" value="BUB1_N"/>
    <property type="match status" value="1"/>
</dbReference>
<proteinExistence type="predicted"/>
<dbReference type="Gene3D" id="1.10.510.10">
    <property type="entry name" value="Transferase(Phosphotransferase) domain 1"/>
    <property type="match status" value="1"/>
</dbReference>
<dbReference type="GeneID" id="30021062"/>
<dbReference type="Pfam" id="PF08171">
    <property type="entry name" value="Mad3_BUB1_II"/>
    <property type="match status" value="1"/>
</dbReference>
<keyword evidence="9" id="KW-1185">Reference proteome</keyword>
<keyword evidence="8" id="KW-0723">Serine/threonine-protein kinase</keyword>
<dbReference type="GO" id="GO:0032991">
    <property type="term" value="C:protein-containing complex"/>
    <property type="evidence" value="ECO:0007669"/>
    <property type="project" value="UniProtKB-ARBA"/>
</dbReference>
<dbReference type="Pfam" id="PF08311">
    <property type="entry name" value="Mad3_BUB1_I"/>
    <property type="match status" value="1"/>
</dbReference>
<evidence type="ECO:0000313" key="8">
    <source>
        <dbReference type="EMBL" id="OAA64061.1"/>
    </source>
</evidence>
<dbReference type="SMART" id="SM00777">
    <property type="entry name" value="Mad3_BUB1_I"/>
    <property type="match status" value="1"/>
</dbReference>
<feature type="domain" description="BUB1 N-terminal" evidence="7">
    <location>
        <begin position="63"/>
        <end position="222"/>
    </location>
</feature>